<dbReference type="AlphaFoldDB" id="A0A8X6MSL9"/>
<evidence type="ECO:0000313" key="2">
    <source>
        <dbReference type="EMBL" id="GFS75868.1"/>
    </source>
</evidence>
<sequence length="114" mass="13009">MPPQPINGNKFSASYGTLQKHAFRSSCLEVMTQPIWLIFVSNKQRDWAQFIIPPSSICIYISVTMLLFTHMTARWLHAVAWDNSKLNVTAFVDDSCWLHNRALICLKTIKSLPG</sequence>
<keyword evidence="1" id="KW-0812">Transmembrane</keyword>
<evidence type="ECO:0000313" key="3">
    <source>
        <dbReference type="EMBL" id="GFS75870.1"/>
    </source>
</evidence>
<keyword evidence="4" id="KW-1185">Reference proteome</keyword>
<feature type="transmembrane region" description="Helical" evidence="1">
    <location>
        <begin position="47"/>
        <end position="68"/>
    </location>
</feature>
<gene>
    <name evidence="2" type="ORF">NPIL_172111</name>
    <name evidence="3" type="ORF">NPIL_172121</name>
</gene>
<keyword evidence="1" id="KW-0472">Membrane</keyword>
<proteinExistence type="predicted"/>
<organism evidence="2 4">
    <name type="scientific">Nephila pilipes</name>
    <name type="common">Giant wood spider</name>
    <name type="synonym">Nephila maculata</name>
    <dbReference type="NCBI Taxonomy" id="299642"/>
    <lineage>
        <taxon>Eukaryota</taxon>
        <taxon>Metazoa</taxon>
        <taxon>Ecdysozoa</taxon>
        <taxon>Arthropoda</taxon>
        <taxon>Chelicerata</taxon>
        <taxon>Arachnida</taxon>
        <taxon>Araneae</taxon>
        <taxon>Araneomorphae</taxon>
        <taxon>Entelegynae</taxon>
        <taxon>Araneoidea</taxon>
        <taxon>Nephilidae</taxon>
        <taxon>Nephila</taxon>
    </lineage>
</organism>
<name>A0A8X6MSL9_NEPPI</name>
<accession>A0A8X6MSL9</accession>
<protein>
    <submittedName>
        <fullName evidence="2">Uncharacterized protein</fullName>
    </submittedName>
</protein>
<dbReference type="EMBL" id="BMAW01096673">
    <property type="protein sequence ID" value="GFS75868.1"/>
    <property type="molecule type" value="Genomic_DNA"/>
</dbReference>
<keyword evidence="1" id="KW-1133">Transmembrane helix</keyword>
<dbReference type="EMBL" id="BMAW01096673">
    <property type="protein sequence ID" value="GFS75870.1"/>
    <property type="molecule type" value="Genomic_DNA"/>
</dbReference>
<comment type="caution">
    <text evidence="2">The sequence shown here is derived from an EMBL/GenBank/DDBJ whole genome shotgun (WGS) entry which is preliminary data.</text>
</comment>
<dbReference type="Proteomes" id="UP000887013">
    <property type="component" value="Unassembled WGS sequence"/>
</dbReference>
<evidence type="ECO:0000313" key="4">
    <source>
        <dbReference type="Proteomes" id="UP000887013"/>
    </source>
</evidence>
<evidence type="ECO:0000256" key="1">
    <source>
        <dbReference type="SAM" id="Phobius"/>
    </source>
</evidence>
<reference evidence="2" key="1">
    <citation type="submission" date="2020-08" db="EMBL/GenBank/DDBJ databases">
        <title>Multicomponent nature underlies the extraordinary mechanical properties of spider dragline silk.</title>
        <authorList>
            <person name="Kono N."/>
            <person name="Nakamura H."/>
            <person name="Mori M."/>
            <person name="Yoshida Y."/>
            <person name="Ohtoshi R."/>
            <person name="Malay A.D."/>
            <person name="Moran D.A.P."/>
            <person name="Tomita M."/>
            <person name="Numata K."/>
            <person name="Arakawa K."/>
        </authorList>
    </citation>
    <scope>NUCLEOTIDE SEQUENCE</scope>
</reference>